<name>A0ABC8KTY3_ERUVS</name>
<comment type="similarity">
    <text evidence="1 2">Belongs to the TIFY/JAZ family.</text>
</comment>
<reference evidence="5 6" key="1">
    <citation type="submission" date="2022-03" db="EMBL/GenBank/DDBJ databases">
        <authorList>
            <person name="Macdonald S."/>
            <person name="Ahmed S."/>
            <person name="Newling K."/>
        </authorList>
    </citation>
    <scope>NUCLEOTIDE SEQUENCE [LARGE SCALE GENOMIC DNA]</scope>
</reference>
<dbReference type="GO" id="GO:0009611">
    <property type="term" value="P:response to wounding"/>
    <property type="evidence" value="ECO:0007669"/>
    <property type="project" value="UniProtKB-UniRule"/>
</dbReference>
<organism evidence="5 6">
    <name type="scientific">Eruca vesicaria subsp. sativa</name>
    <name type="common">Garden rocket</name>
    <name type="synonym">Eruca sativa</name>
    <dbReference type="NCBI Taxonomy" id="29727"/>
    <lineage>
        <taxon>Eukaryota</taxon>
        <taxon>Viridiplantae</taxon>
        <taxon>Streptophyta</taxon>
        <taxon>Embryophyta</taxon>
        <taxon>Tracheophyta</taxon>
        <taxon>Spermatophyta</taxon>
        <taxon>Magnoliopsida</taxon>
        <taxon>eudicotyledons</taxon>
        <taxon>Gunneridae</taxon>
        <taxon>Pentapetalae</taxon>
        <taxon>rosids</taxon>
        <taxon>malvids</taxon>
        <taxon>Brassicales</taxon>
        <taxon>Brassicaceae</taxon>
        <taxon>Brassiceae</taxon>
        <taxon>Eruca</taxon>
    </lineage>
</organism>
<dbReference type="Proteomes" id="UP001642260">
    <property type="component" value="Unassembled WGS sequence"/>
</dbReference>
<dbReference type="InterPro" id="IPR010399">
    <property type="entry name" value="Tify_dom"/>
</dbReference>
<evidence type="ECO:0000256" key="2">
    <source>
        <dbReference type="RuleBase" id="RU369065"/>
    </source>
</evidence>
<sequence>MVKVEDEPRASAEGRVGVVDGDGGEEHEPVEISGDATEHGAIAGSVAGEGGFSDERPIQEARSTEAPSSDTPTQLTIFFGGKVTVFDGLPLEKVESTTHSTFLFCLKLSETYSSHHCELFLTQIQEILGIAASAAAKSIETKNSTNVSPVLSPALNRAPSFSSTSTGASPAAQSFPVTFCRSAAELPIARRHSLQRFLEKRRDRLVNKNPYPASDVKKTDVPTDNSSIKEESPLT</sequence>
<keyword evidence="6" id="KW-1185">Reference proteome</keyword>
<dbReference type="Pfam" id="PF09425">
    <property type="entry name" value="Jas_motif"/>
    <property type="match status" value="1"/>
</dbReference>
<proteinExistence type="inferred from homology"/>
<feature type="compositionally biased region" description="Basic and acidic residues" evidence="3">
    <location>
        <begin position="1"/>
        <end position="12"/>
    </location>
</feature>
<dbReference type="GO" id="GO:2000022">
    <property type="term" value="P:regulation of jasmonic acid mediated signaling pathway"/>
    <property type="evidence" value="ECO:0007669"/>
    <property type="project" value="UniProtKB-UniRule"/>
</dbReference>
<evidence type="ECO:0000313" key="6">
    <source>
        <dbReference type="Proteomes" id="UP001642260"/>
    </source>
</evidence>
<feature type="domain" description="Tify" evidence="4">
    <location>
        <begin position="68"/>
        <end position="103"/>
    </location>
</feature>
<gene>
    <name evidence="5" type="ORF">ERUC_LOCUS28163</name>
</gene>
<evidence type="ECO:0000313" key="5">
    <source>
        <dbReference type="EMBL" id="CAH8362407.1"/>
    </source>
</evidence>
<evidence type="ECO:0000259" key="4">
    <source>
        <dbReference type="PROSITE" id="PS51320"/>
    </source>
</evidence>
<dbReference type="GO" id="GO:0005634">
    <property type="term" value="C:nucleus"/>
    <property type="evidence" value="ECO:0007669"/>
    <property type="project" value="UniProtKB-SubCell"/>
</dbReference>
<dbReference type="EMBL" id="CAKOAT010330709">
    <property type="protein sequence ID" value="CAH8362407.1"/>
    <property type="molecule type" value="Genomic_DNA"/>
</dbReference>
<dbReference type="PANTHER" id="PTHR33077">
    <property type="entry name" value="PROTEIN TIFY 4A-RELATED-RELATED"/>
    <property type="match status" value="1"/>
</dbReference>
<feature type="region of interest" description="Disordered" evidence="3">
    <location>
        <begin position="1"/>
        <end position="54"/>
    </location>
</feature>
<protein>
    <recommendedName>
        <fullName evidence="2">Protein TIFY</fullName>
    </recommendedName>
    <alternativeName>
        <fullName evidence="2">Jasmonate ZIM domain-containing protein</fullName>
    </alternativeName>
</protein>
<accession>A0ABC8KTY3</accession>
<comment type="function">
    <text evidence="2">Repressor of jasmonate responses.</text>
</comment>
<evidence type="ECO:0000256" key="3">
    <source>
        <dbReference type="SAM" id="MobiDB-lite"/>
    </source>
</evidence>
<feature type="region of interest" description="Disordered" evidence="3">
    <location>
        <begin position="208"/>
        <end position="235"/>
    </location>
</feature>
<dbReference type="SMART" id="SM00979">
    <property type="entry name" value="TIFY"/>
    <property type="match status" value="1"/>
</dbReference>
<keyword evidence="2" id="KW-0539">Nucleus</keyword>
<dbReference type="AlphaFoldDB" id="A0ABC8KTY3"/>
<dbReference type="InterPro" id="IPR040390">
    <property type="entry name" value="TIFY/JAZ"/>
</dbReference>
<dbReference type="InterPro" id="IPR018467">
    <property type="entry name" value="CCT_CS"/>
</dbReference>
<feature type="compositionally biased region" description="Basic and acidic residues" evidence="3">
    <location>
        <begin position="215"/>
        <end position="235"/>
    </location>
</feature>
<dbReference type="PROSITE" id="PS51320">
    <property type="entry name" value="TIFY"/>
    <property type="match status" value="1"/>
</dbReference>
<dbReference type="GO" id="GO:0031347">
    <property type="term" value="P:regulation of defense response"/>
    <property type="evidence" value="ECO:0007669"/>
    <property type="project" value="UniProtKB-UniRule"/>
</dbReference>
<keyword evidence="2" id="KW-1184">Jasmonic acid signaling pathway</keyword>
<evidence type="ECO:0000256" key="1">
    <source>
        <dbReference type="ARBA" id="ARBA00008614"/>
    </source>
</evidence>
<comment type="domain">
    <text evidence="2">The jas domain is required for interaction with COI1.</text>
</comment>
<dbReference type="Pfam" id="PF06200">
    <property type="entry name" value="tify"/>
    <property type="match status" value="1"/>
</dbReference>
<comment type="caution">
    <text evidence="5">The sequence shown here is derived from an EMBL/GenBank/DDBJ whole genome shotgun (WGS) entry which is preliminary data.</text>
</comment>
<dbReference type="PANTHER" id="PTHR33077:SF61">
    <property type="entry name" value="PROTEIN TIFY 3A-RELATED"/>
    <property type="match status" value="1"/>
</dbReference>
<comment type="subcellular location">
    <subcellularLocation>
        <location evidence="2">Nucleus</location>
    </subcellularLocation>
</comment>